<dbReference type="GO" id="GO:0030964">
    <property type="term" value="C:NADH dehydrogenase complex"/>
    <property type="evidence" value="ECO:0007669"/>
    <property type="project" value="TreeGrafter"/>
</dbReference>
<accession>A0A2M8PB41</accession>
<keyword evidence="6 11" id="KW-0874">Quinone</keyword>
<evidence type="ECO:0000313" key="16">
    <source>
        <dbReference type="Proteomes" id="UP000229681"/>
    </source>
</evidence>
<evidence type="ECO:0000256" key="6">
    <source>
        <dbReference type="ARBA" id="ARBA00022719"/>
    </source>
</evidence>
<evidence type="ECO:0000256" key="1">
    <source>
        <dbReference type="ARBA" id="ARBA00004141"/>
    </source>
</evidence>
<dbReference type="GO" id="GO:0005886">
    <property type="term" value="C:plasma membrane"/>
    <property type="evidence" value="ECO:0007669"/>
    <property type="project" value="UniProtKB-SubCell"/>
</dbReference>
<keyword evidence="11" id="KW-0830">Ubiquinone</keyword>
<comment type="similarity">
    <text evidence="2 11 12">Belongs to the complex I subunit 3 family.</text>
</comment>
<proteinExistence type="inferred from homology"/>
<evidence type="ECO:0000256" key="11">
    <source>
        <dbReference type="HAMAP-Rule" id="MF_01394"/>
    </source>
</evidence>
<evidence type="ECO:0000256" key="2">
    <source>
        <dbReference type="ARBA" id="ARBA00008472"/>
    </source>
</evidence>
<sequence length="118" mass="13431">MLDQYAPVAILLIITTVVGIIVVFISRILGPFRPTARKLEPYESGMVAIGPAMRRLPVKFYLIAVLFILFDIEVMFFLPFAVVVREVGFAALLVMLIFIIVLEIGHYYAWRKGALEWE</sequence>
<dbReference type="PANTHER" id="PTHR11058:SF22">
    <property type="entry name" value="NADH-QUINONE OXIDOREDUCTASE SUBUNIT A"/>
    <property type="match status" value="1"/>
</dbReference>
<dbReference type="InterPro" id="IPR023043">
    <property type="entry name" value="NAD(P)H_OxRDtase_bac/plastid"/>
</dbReference>
<keyword evidence="4 11" id="KW-1003">Cell membrane</keyword>
<keyword evidence="9 11" id="KW-0520">NAD</keyword>
<comment type="caution">
    <text evidence="13">The sequence shown here is derived from an EMBL/GenBank/DDBJ whole genome shotgun (WGS) entry which is preliminary data.</text>
</comment>
<evidence type="ECO:0000313" key="13">
    <source>
        <dbReference type="EMBL" id="PJF34769.1"/>
    </source>
</evidence>
<dbReference type="Pfam" id="PF00507">
    <property type="entry name" value="Oxidored_q4"/>
    <property type="match status" value="1"/>
</dbReference>
<comment type="function">
    <text evidence="11">NDH-1 shuttles electrons from NADH, via FMN and iron-sulfur (Fe-S) centers, to quinones in the respiratory chain. The immediate electron acceptor for the enzyme in this species is believed to be ubiquinone. Couples the redox reaction to proton translocation (for every two electrons transferred, four hydrogen ions are translocated across the cytoplasmic membrane), and thus conserves the redox energy in a proton gradient.</text>
</comment>
<dbReference type="EMBL" id="PGTL01000016">
    <property type="protein sequence ID" value="PJF42493.1"/>
    <property type="molecule type" value="Genomic_DNA"/>
</dbReference>
<dbReference type="GO" id="GO:0048038">
    <property type="term" value="F:quinone binding"/>
    <property type="evidence" value="ECO:0007669"/>
    <property type="project" value="UniProtKB-KW"/>
</dbReference>
<evidence type="ECO:0000313" key="14">
    <source>
        <dbReference type="EMBL" id="PJF42493.1"/>
    </source>
</evidence>
<evidence type="ECO:0000256" key="10">
    <source>
        <dbReference type="ARBA" id="ARBA00023136"/>
    </source>
</evidence>
<evidence type="ECO:0000256" key="8">
    <source>
        <dbReference type="ARBA" id="ARBA00022989"/>
    </source>
</evidence>
<comment type="subunit">
    <text evidence="11">NDH-1 is composed of 14 different subunits. Subunits NuoA, H, J, K, L, M, N constitute the membrane sector of the complex.</text>
</comment>
<feature type="transmembrane region" description="Helical" evidence="11">
    <location>
        <begin position="89"/>
        <end position="110"/>
    </location>
</feature>
<dbReference type="InterPro" id="IPR000440">
    <property type="entry name" value="NADH_UbQ/plastoQ_OxRdtase_su3"/>
</dbReference>
<name>A0A2M8PB41_9CHLR</name>
<dbReference type="AlphaFoldDB" id="A0A2M8PB41"/>
<gene>
    <name evidence="11" type="primary">nuoA</name>
    <name evidence="13" type="ORF">CUN49_13990</name>
    <name evidence="14" type="ORF">CUN50_04035</name>
</gene>
<comment type="subcellular location">
    <subcellularLocation>
        <location evidence="11 12">Cell membrane</location>
        <topology evidence="11 12">Multi-pass membrane protein</topology>
    </subcellularLocation>
    <subcellularLocation>
        <location evidence="1">Membrane</location>
        <topology evidence="1">Multi-pass membrane protein</topology>
    </subcellularLocation>
</comment>
<dbReference type="Gene3D" id="1.20.58.1610">
    <property type="entry name" value="NADH:ubiquinone/plastoquinone oxidoreductase, chain 3"/>
    <property type="match status" value="1"/>
</dbReference>
<dbReference type="EC" id="7.1.1.-" evidence="11"/>
<reference evidence="15 16" key="1">
    <citation type="submission" date="2017-11" db="EMBL/GenBank/DDBJ databases">
        <title>Evolution of Phototrophy in the Chloroflexi Phylum Driven by Horizontal Gene Transfer.</title>
        <authorList>
            <person name="Ward L.M."/>
            <person name="Hemp J."/>
            <person name="Shih P.M."/>
            <person name="Mcglynn S.E."/>
            <person name="Fischer W."/>
        </authorList>
    </citation>
    <scope>NUCLEOTIDE SEQUENCE [LARGE SCALE GENOMIC DNA]</scope>
    <source>
        <strain evidence="14">CP1_1M</strain>
        <strain evidence="13">JP3_13</strain>
    </source>
</reference>
<keyword evidence="3 11" id="KW-0813">Transport</keyword>
<evidence type="ECO:0000256" key="9">
    <source>
        <dbReference type="ARBA" id="ARBA00023027"/>
    </source>
</evidence>
<protein>
    <recommendedName>
        <fullName evidence="11">NADH-quinone oxidoreductase subunit A</fullName>
        <ecNumber evidence="11">7.1.1.-</ecNumber>
    </recommendedName>
    <alternativeName>
        <fullName evidence="11">NADH dehydrogenase I subunit A</fullName>
    </alternativeName>
    <alternativeName>
        <fullName evidence="11">NDH-1 subunit A</fullName>
    </alternativeName>
    <alternativeName>
        <fullName evidence="11">NUO1</fullName>
    </alternativeName>
</protein>
<evidence type="ECO:0000256" key="3">
    <source>
        <dbReference type="ARBA" id="ARBA00022448"/>
    </source>
</evidence>
<dbReference type="InterPro" id="IPR038430">
    <property type="entry name" value="NDAH_ubi_oxred_su3_sf"/>
</dbReference>
<comment type="catalytic activity">
    <reaction evidence="11 12">
        <text>a quinone + NADH + 5 H(+)(in) = a quinol + NAD(+) + 4 H(+)(out)</text>
        <dbReference type="Rhea" id="RHEA:57888"/>
        <dbReference type="ChEBI" id="CHEBI:15378"/>
        <dbReference type="ChEBI" id="CHEBI:24646"/>
        <dbReference type="ChEBI" id="CHEBI:57540"/>
        <dbReference type="ChEBI" id="CHEBI:57945"/>
        <dbReference type="ChEBI" id="CHEBI:132124"/>
    </reaction>
</comment>
<evidence type="ECO:0000256" key="7">
    <source>
        <dbReference type="ARBA" id="ARBA00022967"/>
    </source>
</evidence>
<dbReference type="PANTHER" id="PTHR11058">
    <property type="entry name" value="NADH-UBIQUINONE OXIDOREDUCTASE CHAIN 3"/>
    <property type="match status" value="1"/>
</dbReference>
<evidence type="ECO:0000256" key="4">
    <source>
        <dbReference type="ARBA" id="ARBA00022475"/>
    </source>
</evidence>
<keyword evidence="8 11" id="KW-1133">Transmembrane helix</keyword>
<dbReference type="GO" id="GO:0050136">
    <property type="term" value="F:NADH dehydrogenase (quinone) (non-electrogenic) activity"/>
    <property type="evidence" value="ECO:0007669"/>
    <property type="project" value="UniProtKB-UniRule"/>
</dbReference>
<dbReference type="Proteomes" id="UP000229681">
    <property type="component" value="Unassembled WGS sequence"/>
</dbReference>
<dbReference type="HAMAP" id="MF_01394">
    <property type="entry name" value="NDH1_NuoA"/>
    <property type="match status" value="1"/>
</dbReference>
<organism evidence="13 16">
    <name type="scientific">Candidatus Thermofonsia Clade 1 bacterium</name>
    <dbReference type="NCBI Taxonomy" id="2364210"/>
    <lineage>
        <taxon>Bacteria</taxon>
        <taxon>Bacillati</taxon>
        <taxon>Chloroflexota</taxon>
        <taxon>Candidatus Thermofontia</taxon>
        <taxon>Candidatus Thermofonsia Clade 1</taxon>
    </lineage>
</organism>
<keyword evidence="10 11" id="KW-0472">Membrane</keyword>
<evidence type="ECO:0000313" key="15">
    <source>
        <dbReference type="Proteomes" id="UP000228947"/>
    </source>
</evidence>
<evidence type="ECO:0000256" key="5">
    <source>
        <dbReference type="ARBA" id="ARBA00022692"/>
    </source>
</evidence>
<evidence type="ECO:0000256" key="12">
    <source>
        <dbReference type="RuleBase" id="RU003639"/>
    </source>
</evidence>
<feature type="transmembrane region" description="Helical" evidence="11">
    <location>
        <begin position="60"/>
        <end position="83"/>
    </location>
</feature>
<dbReference type="Proteomes" id="UP000228947">
    <property type="component" value="Unassembled WGS sequence"/>
</dbReference>
<dbReference type="GO" id="GO:0008137">
    <property type="term" value="F:NADH dehydrogenase (ubiquinone) activity"/>
    <property type="evidence" value="ECO:0007669"/>
    <property type="project" value="InterPro"/>
</dbReference>
<dbReference type="EMBL" id="PGTM01000276">
    <property type="protein sequence ID" value="PJF34769.1"/>
    <property type="molecule type" value="Genomic_DNA"/>
</dbReference>
<feature type="transmembrane region" description="Helical" evidence="11">
    <location>
        <begin position="6"/>
        <end position="29"/>
    </location>
</feature>
<keyword evidence="7 11" id="KW-1278">Translocase</keyword>
<keyword evidence="5 11" id="KW-0812">Transmembrane</keyword>